<keyword evidence="24" id="KW-1185">Reference proteome</keyword>
<gene>
    <name evidence="23" type="ORF">SAMN05421721_10585</name>
</gene>
<feature type="active site" evidence="15">
    <location>
        <position position="78"/>
    </location>
</feature>
<keyword evidence="12" id="KW-0067">ATP-binding</keyword>
<feature type="modified residue" description="4-aspartylphosphate" evidence="16">
    <location>
        <position position="1300"/>
    </location>
</feature>
<feature type="domain" description="Histidine kinase" evidence="18">
    <location>
        <begin position="1010"/>
        <end position="1223"/>
    </location>
</feature>
<evidence type="ECO:0000256" key="15">
    <source>
        <dbReference type="PROSITE-ProRule" id="PRU00050"/>
    </source>
</evidence>
<evidence type="ECO:0000313" key="24">
    <source>
        <dbReference type="Proteomes" id="UP000199556"/>
    </source>
</evidence>
<dbReference type="Pfam" id="PF01739">
    <property type="entry name" value="CheR"/>
    <property type="match status" value="1"/>
</dbReference>
<evidence type="ECO:0000313" key="23">
    <source>
        <dbReference type="EMBL" id="SFM42507.1"/>
    </source>
</evidence>
<evidence type="ECO:0000256" key="9">
    <source>
        <dbReference type="ARBA" id="ARBA00022691"/>
    </source>
</evidence>
<comment type="catalytic activity">
    <reaction evidence="2">
        <text>L-glutamyl-[protein] + S-adenosyl-L-methionine = [protein]-L-glutamate 5-O-methyl ester + S-adenosyl-L-homocysteine</text>
        <dbReference type="Rhea" id="RHEA:24452"/>
        <dbReference type="Rhea" id="RHEA-COMP:10208"/>
        <dbReference type="Rhea" id="RHEA-COMP:10311"/>
        <dbReference type="ChEBI" id="CHEBI:29973"/>
        <dbReference type="ChEBI" id="CHEBI:57856"/>
        <dbReference type="ChEBI" id="CHEBI:59789"/>
        <dbReference type="ChEBI" id="CHEBI:82795"/>
        <dbReference type="EC" id="2.1.1.80"/>
    </reaction>
</comment>
<reference evidence="23 24" key="1">
    <citation type="submission" date="2016-10" db="EMBL/GenBank/DDBJ databases">
        <authorList>
            <person name="de Groot N.N."/>
        </authorList>
    </citation>
    <scope>NUCLEOTIDE SEQUENCE [LARGE SCALE GENOMIC DNA]</scope>
    <source>
        <strain evidence="23 24">DSM 4180</strain>
    </source>
</reference>
<dbReference type="SMART" id="SM00138">
    <property type="entry name" value="MeTrc"/>
    <property type="match status" value="1"/>
</dbReference>
<dbReference type="Gene3D" id="3.40.50.2300">
    <property type="match status" value="1"/>
</dbReference>
<dbReference type="InterPro" id="IPR005467">
    <property type="entry name" value="His_kinase_dom"/>
</dbReference>
<name>A0A1I4QR50_ECTMO</name>
<feature type="domain" description="PAS" evidence="20">
    <location>
        <begin position="749"/>
        <end position="791"/>
    </location>
</feature>
<dbReference type="Gene3D" id="1.10.287.1490">
    <property type="match status" value="1"/>
</dbReference>
<dbReference type="Pfam" id="PF08448">
    <property type="entry name" value="PAS_4"/>
    <property type="match status" value="2"/>
</dbReference>
<dbReference type="GO" id="GO:0005524">
    <property type="term" value="F:ATP binding"/>
    <property type="evidence" value="ECO:0007669"/>
    <property type="project" value="UniProtKB-KW"/>
</dbReference>
<dbReference type="InterPro" id="IPR011006">
    <property type="entry name" value="CheY-like_superfamily"/>
</dbReference>
<dbReference type="SMART" id="SM00091">
    <property type="entry name" value="PAS"/>
    <property type="match status" value="2"/>
</dbReference>
<dbReference type="Pfam" id="PF00512">
    <property type="entry name" value="HisKA"/>
    <property type="match status" value="1"/>
</dbReference>
<dbReference type="Gene3D" id="3.30.450.20">
    <property type="entry name" value="PAS domain"/>
    <property type="match status" value="2"/>
</dbReference>
<keyword evidence="6 16" id="KW-0597">Phosphoprotein</keyword>
<keyword evidence="14" id="KW-0472">Membrane</keyword>
<evidence type="ECO:0000256" key="11">
    <source>
        <dbReference type="ARBA" id="ARBA00022777"/>
    </source>
</evidence>
<dbReference type="PROSITE" id="PS50110">
    <property type="entry name" value="RESPONSE_REGULATORY"/>
    <property type="match status" value="1"/>
</dbReference>
<dbReference type="Pfam" id="PF00072">
    <property type="entry name" value="Response_reg"/>
    <property type="match status" value="1"/>
</dbReference>
<dbReference type="GO" id="GO:0006935">
    <property type="term" value="P:chemotaxis"/>
    <property type="evidence" value="ECO:0007669"/>
    <property type="project" value="UniProtKB-UniRule"/>
</dbReference>
<keyword evidence="4" id="KW-1003">Cell membrane</keyword>
<dbReference type="InterPro" id="IPR003661">
    <property type="entry name" value="HisK_dim/P_dom"/>
</dbReference>
<feature type="region of interest" description="Disordered" evidence="17">
    <location>
        <begin position="1207"/>
        <end position="1243"/>
    </location>
</feature>
<evidence type="ECO:0000259" key="20">
    <source>
        <dbReference type="PROSITE" id="PS50112"/>
    </source>
</evidence>
<evidence type="ECO:0000256" key="7">
    <source>
        <dbReference type="ARBA" id="ARBA00022603"/>
    </source>
</evidence>
<dbReference type="CDD" id="cd00130">
    <property type="entry name" value="PAS"/>
    <property type="match status" value="1"/>
</dbReference>
<dbReference type="EMBL" id="FOUO01000005">
    <property type="protein sequence ID" value="SFM42507.1"/>
    <property type="molecule type" value="Genomic_DNA"/>
</dbReference>
<dbReference type="RefSeq" id="WP_090484283.1">
    <property type="nucleotide sequence ID" value="NZ_FOUO01000005.1"/>
</dbReference>
<dbReference type="Gene3D" id="3.40.50.180">
    <property type="entry name" value="Methylesterase CheB, C-terminal domain"/>
    <property type="match status" value="1"/>
</dbReference>
<dbReference type="SUPFAM" id="SSF52172">
    <property type="entry name" value="CheY-like"/>
    <property type="match status" value="1"/>
</dbReference>
<evidence type="ECO:0000259" key="22">
    <source>
        <dbReference type="PROSITE" id="PS50123"/>
    </source>
</evidence>
<dbReference type="SUPFAM" id="SSF53335">
    <property type="entry name" value="S-adenosyl-L-methionine-dependent methyltransferases"/>
    <property type="match status" value="1"/>
</dbReference>
<dbReference type="InterPro" id="IPR013656">
    <property type="entry name" value="PAS_4"/>
</dbReference>
<dbReference type="Gene3D" id="3.40.50.150">
    <property type="entry name" value="Vaccinia Virus protein VP39"/>
    <property type="match status" value="1"/>
</dbReference>
<dbReference type="SMART" id="SM00448">
    <property type="entry name" value="REC"/>
    <property type="match status" value="1"/>
</dbReference>
<accession>A0A1I4QR50</accession>
<feature type="region of interest" description="Disordered" evidence="17">
    <location>
        <begin position="693"/>
        <end position="722"/>
    </location>
</feature>
<feature type="active site" evidence="15">
    <location>
        <position position="51"/>
    </location>
</feature>
<dbReference type="SMART" id="SM00388">
    <property type="entry name" value="HisKA"/>
    <property type="match status" value="1"/>
</dbReference>
<dbReference type="GO" id="GO:0005886">
    <property type="term" value="C:plasma membrane"/>
    <property type="evidence" value="ECO:0007669"/>
    <property type="project" value="UniProtKB-SubCell"/>
</dbReference>
<dbReference type="OrthoDB" id="9816309at2"/>
<keyword evidence="13" id="KW-0902">Two-component regulatory system</keyword>
<dbReference type="InterPro" id="IPR000673">
    <property type="entry name" value="Sig_transdc_resp-reg_Me-estase"/>
</dbReference>
<dbReference type="InterPro" id="IPR022642">
    <property type="entry name" value="CheR_C"/>
</dbReference>
<dbReference type="Gene3D" id="1.10.155.10">
    <property type="entry name" value="Chemotaxis receptor methyltransferase CheR, N-terminal domain"/>
    <property type="match status" value="1"/>
</dbReference>
<evidence type="ECO:0000256" key="17">
    <source>
        <dbReference type="SAM" id="MobiDB-lite"/>
    </source>
</evidence>
<dbReference type="PANTHER" id="PTHR24422:SF27">
    <property type="entry name" value="PROTEIN-GLUTAMATE O-METHYLTRANSFERASE"/>
    <property type="match status" value="1"/>
</dbReference>
<dbReference type="PROSITE" id="PS50123">
    <property type="entry name" value="CHER"/>
    <property type="match status" value="1"/>
</dbReference>
<dbReference type="PROSITE" id="PS50109">
    <property type="entry name" value="HIS_KIN"/>
    <property type="match status" value="1"/>
</dbReference>
<dbReference type="InterPro" id="IPR003594">
    <property type="entry name" value="HATPase_dom"/>
</dbReference>
<comment type="catalytic activity">
    <reaction evidence="1">
        <text>ATP + protein L-histidine = ADP + protein N-phospho-L-histidine.</text>
        <dbReference type="EC" id="2.7.13.3"/>
    </reaction>
</comment>
<dbReference type="GO" id="GO:0000155">
    <property type="term" value="F:phosphorelay sensor kinase activity"/>
    <property type="evidence" value="ECO:0007669"/>
    <property type="project" value="InterPro"/>
</dbReference>
<dbReference type="GO" id="GO:0008983">
    <property type="term" value="F:protein-glutamate O-methyltransferase activity"/>
    <property type="evidence" value="ECO:0007669"/>
    <property type="project" value="UniProtKB-EC"/>
</dbReference>
<evidence type="ECO:0000259" key="19">
    <source>
        <dbReference type="PROSITE" id="PS50110"/>
    </source>
</evidence>
<dbReference type="GO" id="GO:0032259">
    <property type="term" value="P:methylation"/>
    <property type="evidence" value="ECO:0007669"/>
    <property type="project" value="UniProtKB-KW"/>
</dbReference>
<evidence type="ECO:0000256" key="4">
    <source>
        <dbReference type="ARBA" id="ARBA00022475"/>
    </source>
</evidence>
<organism evidence="23 24">
    <name type="scientific">Ectothiorhodospira mobilis</name>
    <dbReference type="NCBI Taxonomy" id="195064"/>
    <lineage>
        <taxon>Bacteria</taxon>
        <taxon>Pseudomonadati</taxon>
        <taxon>Pseudomonadota</taxon>
        <taxon>Gammaproteobacteria</taxon>
        <taxon>Chromatiales</taxon>
        <taxon>Ectothiorhodospiraceae</taxon>
        <taxon>Ectothiorhodospira</taxon>
    </lineage>
</organism>
<evidence type="ECO:0000259" key="21">
    <source>
        <dbReference type="PROSITE" id="PS50122"/>
    </source>
</evidence>
<evidence type="ECO:0000256" key="13">
    <source>
        <dbReference type="ARBA" id="ARBA00023012"/>
    </source>
</evidence>
<dbReference type="GO" id="GO:0008984">
    <property type="term" value="F:protein-glutamate methylesterase activity"/>
    <property type="evidence" value="ECO:0007669"/>
    <property type="project" value="InterPro"/>
</dbReference>
<dbReference type="Proteomes" id="UP000199556">
    <property type="component" value="Unassembled WGS sequence"/>
</dbReference>
<dbReference type="PROSITE" id="PS50112">
    <property type="entry name" value="PAS"/>
    <property type="match status" value="1"/>
</dbReference>
<dbReference type="CDD" id="cd00075">
    <property type="entry name" value="HATPase"/>
    <property type="match status" value="1"/>
</dbReference>
<dbReference type="CDD" id="cd00082">
    <property type="entry name" value="HisKA"/>
    <property type="match status" value="1"/>
</dbReference>
<evidence type="ECO:0000256" key="5">
    <source>
        <dbReference type="ARBA" id="ARBA00022500"/>
    </source>
</evidence>
<evidence type="ECO:0000256" key="2">
    <source>
        <dbReference type="ARBA" id="ARBA00001541"/>
    </source>
</evidence>
<dbReference type="PANTHER" id="PTHR24422">
    <property type="entry name" value="CHEMOTAXIS PROTEIN METHYLTRANSFERASE"/>
    <property type="match status" value="1"/>
</dbReference>
<dbReference type="InterPro" id="IPR036890">
    <property type="entry name" value="HATPase_C_sf"/>
</dbReference>
<keyword evidence="9" id="KW-0949">S-adenosyl-L-methionine</keyword>
<feature type="domain" description="CheR-type methyltransferase" evidence="22">
    <location>
        <begin position="247"/>
        <end position="506"/>
    </location>
</feature>
<dbReference type="SUPFAM" id="SSF47384">
    <property type="entry name" value="Homodimeric domain of signal transducing histidine kinase"/>
    <property type="match status" value="1"/>
</dbReference>
<dbReference type="PRINTS" id="PR00996">
    <property type="entry name" value="CHERMTFRASE"/>
</dbReference>
<dbReference type="CDD" id="cd16434">
    <property type="entry name" value="CheB-CheR_fusion"/>
    <property type="match status" value="1"/>
</dbReference>
<evidence type="ECO:0000256" key="12">
    <source>
        <dbReference type="ARBA" id="ARBA00022840"/>
    </source>
</evidence>
<feature type="domain" description="Response regulatory" evidence="19">
    <location>
        <begin position="1250"/>
        <end position="1367"/>
    </location>
</feature>
<dbReference type="InterPro" id="IPR001789">
    <property type="entry name" value="Sig_transdc_resp-reg_receiver"/>
</dbReference>
<dbReference type="Pfam" id="PF01339">
    <property type="entry name" value="CheB_methylest"/>
    <property type="match status" value="1"/>
</dbReference>
<keyword evidence="15" id="KW-0378">Hydrolase</keyword>
<feature type="active site" evidence="15">
    <location>
        <position position="170"/>
    </location>
</feature>
<keyword evidence="10" id="KW-0547">Nucleotide-binding</keyword>
<feature type="region of interest" description="Disordered" evidence="17">
    <location>
        <begin position="506"/>
        <end position="533"/>
    </location>
</feature>
<dbReference type="SUPFAM" id="SSF52738">
    <property type="entry name" value="Methylesterase CheB, C-terminal domain"/>
    <property type="match status" value="1"/>
</dbReference>
<evidence type="ECO:0000256" key="16">
    <source>
        <dbReference type="PROSITE-ProRule" id="PRU00169"/>
    </source>
</evidence>
<evidence type="ECO:0000256" key="10">
    <source>
        <dbReference type="ARBA" id="ARBA00022741"/>
    </source>
</evidence>
<dbReference type="InterPro" id="IPR050903">
    <property type="entry name" value="Bact_Chemotaxis_MeTrfase"/>
</dbReference>
<keyword evidence="11" id="KW-0418">Kinase</keyword>
<dbReference type="SUPFAM" id="SSF47757">
    <property type="entry name" value="Chemotaxis receptor methyltransferase CheR, N-terminal domain"/>
    <property type="match status" value="1"/>
</dbReference>
<dbReference type="STRING" id="195064.SAMN05421721_10585"/>
<dbReference type="PROSITE" id="PS50122">
    <property type="entry name" value="CHEB"/>
    <property type="match status" value="1"/>
</dbReference>
<dbReference type="Pfam" id="PF02518">
    <property type="entry name" value="HATPase_c"/>
    <property type="match status" value="1"/>
</dbReference>
<dbReference type="InterPro" id="IPR036097">
    <property type="entry name" value="HisK_dim/P_sf"/>
</dbReference>
<dbReference type="Gene3D" id="3.30.565.10">
    <property type="entry name" value="Histidine kinase-like ATPase, C-terminal domain"/>
    <property type="match status" value="1"/>
</dbReference>
<dbReference type="InterPro" id="IPR029063">
    <property type="entry name" value="SAM-dependent_MTases_sf"/>
</dbReference>
<keyword evidence="7" id="KW-0489">Methyltransferase</keyword>
<proteinExistence type="predicted"/>
<feature type="compositionally biased region" description="Low complexity" evidence="17">
    <location>
        <begin position="695"/>
        <end position="715"/>
    </location>
</feature>
<protein>
    <submittedName>
        <fullName evidence="23">Two-component system, chemotaxis family, CheB/CheR fusion protein</fullName>
    </submittedName>
</protein>
<dbReference type="SMART" id="SM00387">
    <property type="entry name" value="HATPase_c"/>
    <property type="match status" value="1"/>
</dbReference>
<dbReference type="InterPro" id="IPR000780">
    <property type="entry name" value="CheR_MeTrfase"/>
</dbReference>
<dbReference type="FunFam" id="3.30.565.10:FF:000023">
    <property type="entry name" value="PAS domain-containing sensor histidine kinase"/>
    <property type="match status" value="1"/>
</dbReference>
<evidence type="ECO:0000256" key="1">
    <source>
        <dbReference type="ARBA" id="ARBA00000085"/>
    </source>
</evidence>
<dbReference type="Pfam" id="PF03705">
    <property type="entry name" value="CheR_N"/>
    <property type="match status" value="1"/>
</dbReference>
<dbReference type="InterPro" id="IPR000014">
    <property type="entry name" value="PAS"/>
</dbReference>
<dbReference type="InterPro" id="IPR022641">
    <property type="entry name" value="CheR_N"/>
</dbReference>
<dbReference type="InterPro" id="IPR035965">
    <property type="entry name" value="PAS-like_dom_sf"/>
</dbReference>
<dbReference type="SUPFAM" id="SSF55785">
    <property type="entry name" value="PYP-like sensor domain (PAS domain)"/>
    <property type="match status" value="2"/>
</dbReference>
<evidence type="ECO:0000256" key="6">
    <source>
        <dbReference type="ARBA" id="ARBA00022553"/>
    </source>
</evidence>
<keyword evidence="5 15" id="KW-0145">Chemotaxis</keyword>
<evidence type="ECO:0000256" key="14">
    <source>
        <dbReference type="ARBA" id="ARBA00023136"/>
    </source>
</evidence>
<evidence type="ECO:0000259" key="18">
    <source>
        <dbReference type="PROSITE" id="PS50109"/>
    </source>
</evidence>
<dbReference type="GO" id="GO:0005737">
    <property type="term" value="C:cytoplasm"/>
    <property type="evidence" value="ECO:0007669"/>
    <property type="project" value="InterPro"/>
</dbReference>
<evidence type="ECO:0000256" key="3">
    <source>
        <dbReference type="ARBA" id="ARBA00004236"/>
    </source>
</evidence>
<evidence type="ECO:0000256" key="8">
    <source>
        <dbReference type="ARBA" id="ARBA00022679"/>
    </source>
</evidence>
<comment type="subcellular location">
    <subcellularLocation>
        <location evidence="3">Cell membrane</location>
    </subcellularLocation>
</comment>
<dbReference type="NCBIfam" id="TIGR00229">
    <property type="entry name" value="sensory_box"/>
    <property type="match status" value="1"/>
</dbReference>
<feature type="domain" description="CheB-type methylesterase" evidence="21">
    <location>
        <begin position="39"/>
        <end position="228"/>
    </location>
</feature>
<dbReference type="SUPFAM" id="SSF55874">
    <property type="entry name" value="ATPase domain of HSP90 chaperone/DNA topoisomerase II/histidine kinase"/>
    <property type="match status" value="1"/>
</dbReference>
<keyword evidence="8" id="KW-0808">Transferase</keyword>
<dbReference type="InterPro" id="IPR036804">
    <property type="entry name" value="CheR_N_sf"/>
</dbReference>
<sequence length="1370" mass="150540">MSAPEQTPDGMDATGDAVPCNPLTAIPDGSAGDMHPTAPQPLLTLVGIGASAGGIEALGRLVSALPAHTGMAYVVAQHLSPDYQSMLRDILGREAALPVEEIRDGLRPGSDTLYTTPAGHNVLLEEGCFRLRRTSTRGIPKPSIDLLLRSLAVELGDHAIGVILSGTGSDGADGLRAIQQAGGRVFVQDEATAKYPGMPQAALATGVVDRAMPPEQIAKAIAGIARGEPGPLPRKAEDLGDPGTVARILRQVREHTGVDLNHYKEGTLLRRLQRRLDHSGYSTLENYLAYLGEHPGEAEALVRELHIVVTRFFRDEKPFAEWRTALEQRIQERADREPLRLWVPGCATGEEAYSVGILVQEILRAQGRDLRLQIYATDVDADALATARRGLYSAGALEVMPPELLQRYFSRRRDQFQVSQALRDVIVFARHDLLRDPPFLHLDAISCRNLLIYLKAPVQERVLERFHYALQVDGLLFLGRSETPGGLQHLFETRSKAGRIYRRLPGDARYSGAGMGSPRSGRTRRRQQAGGDSRELQQVLDVLMEAYAPPGLVLSEQLEIRRVLGRAGDHLSHGAGQTSLDAMELLPRELAMELRALVARVQRSGEMARGRALASPAVEAAEAVRLAVRRLPQAAEEGDLYLVLFEPAAGRPQPLESAAEGAQGNGDLVHALEHELAATREHLQTVVEELETTNEELQSSNEELQSTNEELQSSNEELETANEELQATNEELFTVNQELQNKTEELASLNATLANVKDSLPYALLVVDRNQAITLINPGATAVFGVTEADVGKPLAGVASLRGVPGLMDLVNRVLASGEPVQDQISEPGPHLLRIQPFTDAAGREQGALLSFWDNAEILKAHRALRESESRLRQILDKSPLWSYVKDRAGRYRLVSQRFLGGIGQTQEAVIGHVDEELFAPQIARLLRLADHEAMAVDGILEREHHLELEGREVVLLAQHFALRDERGVANAACMKALDITARKQDERRLARARDEAEKANRAKTDFLSHMSHELRTPLNAILGFAQILEVEYRNGEGEAVREILAAGWHLLALINDILDLSMLESGRLQVDSHSVELAQIIDECAATLRQMAQDKEVDLQAEPQEGVYVRADATRLRQVLINLLSNAIKYNCPEGWVRVRTRVGPKRVAIRVEDNGIGMTSEEMASLFQPFERTGRAQDQVEGVGIGLSLSRRLVDMMHGTLEVESEPDRGSVFTVDLPRERPQGRSSRTGVSAHEASSESGNPSLDLDVIYVEDHAANLKLVRRLMETFSGVRMREAESGEQGLEAARRQPPDLILLDLNLPDMHGFEVLRRLRADRCTAGIPVVAVSADAGELRITEALERGFCAYIEKPFRLSDLEEVLSAFGHPV</sequence>
<dbReference type="GO" id="GO:0000156">
    <property type="term" value="F:phosphorelay response regulator activity"/>
    <property type="evidence" value="ECO:0007669"/>
    <property type="project" value="InterPro"/>
</dbReference>
<dbReference type="Gene3D" id="1.10.287.130">
    <property type="match status" value="1"/>
</dbReference>
<dbReference type="InterPro" id="IPR035909">
    <property type="entry name" value="CheB_C"/>
</dbReference>